<organism evidence="1 2">
    <name type="scientific">Artemia franciscana</name>
    <name type="common">Brine shrimp</name>
    <name type="synonym">Artemia sanfranciscana</name>
    <dbReference type="NCBI Taxonomy" id="6661"/>
    <lineage>
        <taxon>Eukaryota</taxon>
        <taxon>Metazoa</taxon>
        <taxon>Ecdysozoa</taxon>
        <taxon>Arthropoda</taxon>
        <taxon>Crustacea</taxon>
        <taxon>Branchiopoda</taxon>
        <taxon>Anostraca</taxon>
        <taxon>Artemiidae</taxon>
        <taxon>Artemia</taxon>
    </lineage>
</organism>
<keyword evidence="2" id="KW-1185">Reference proteome</keyword>
<dbReference type="EMBL" id="JAVRJZ010000016">
    <property type="protein sequence ID" value="KAK2711384.1"/>
    <property type="molecule type" value="Genomic_DNA"/>
</dbReference>
<dbReference type="Proteomes" id="UP001187531">
    <property type="component" value="Unassembled WGS sequence"/>
</dbReference>
<proteinExistence type="predicted"/>
<evidence type="ECO:0000313" key="1">
    <source>
        <dbReference type="EMBL" id="KAK2711384.1"/>
    </source>
</evidence>
<reference evidence="1" key="1">
    <citation type="submission" date="2023-07" db="EMBL/GenBank/DDBJ databases">
        <title>Chromosome-level genome assembly of Artemia franciscana.</title>
        <authorList>
            <person name="Jo E."/>
        </authorList>
    </citation>
    <scope>NUCLEOTIDE SEQUENCE</scope>
    <source>
        <tissue evidence="1">Whole body</tissue>
    </source>
</reference>
<sequence>MFSMYQQRRFRLQQQQAAEHMEYLGHDRFNYKNPSINYDKPARKLRPKRIQAKVERDGQDDPIIIVTEPGSGSDGISEILTCMGPKCDEGVERSRSPSRQYVVRRSKSAYNRSKADDINTIKNDAAGSRRNGSEEECKIRAVAARAVHEYVETSGRYVVIEQLEDLGINFS</sequence>
<dbReference type="AlphaFoldDB" id="A0AA88HQG1"/>
<protein>
    <submittedName>
        <fullName evidence="1">Uncharacterized protein</fullName>
    </submittedName>
</protein>
<accession>A0AA88HQG1</accession>
<comment type="caution">
    <text evidence="1">The sequence shown here is derived from an EMBL/GenBank/DDBJ whole genome shotgun (WGS) entry which is preliminary data.</text>
</comment>
<name>A0AA88HQG1_ARTSF</name>
<gene>
    <name evidence="1" type="ORF">QYM36_012535</name>
</gene>
<evidence type="ECO:0000313" key="2">
    <source>
        <dbReference type="Proteomes" id="UP001187531"/>
    </source>
</evidence>